<evidence type="ECO:0000313" key="8">
    <source>
        <dbReference type="Proteomes" id="UP001154078"/>
    </source>
</evidence>
<proteinExistence type="inferred from homology"/>
<dbReference type="InterPro" id="IPR045851">
    <property type="entry name" value="AMP-bd_C_sf"/>
</dbReference>
<evidence type="ECO:0000259" key="5">
    <source>
        <dbReference type="Pfam" id="PF00501"/>
    </source>
</evidence>
<feature type="domain" description="AMP-binding enzyme C-terminal" evidence="6">
    <location>
        <begin position="484"/>
        <end position="559"/>
    </location>
</feature>
<evidence type="ECO:0000313" key="7">
    <source>
        <dbReference type="EMBL" id="CAH0547554.1"/>
    </source>
</evidence>
<protein>
    <submittedName>
        <fullName evidence="7">Uncharacterized protein</fullName>
    </submittedName>
</protein>
<name>A0A9P0FAH8_BRAAE</name>
<evidence type="ECO:0000256" key="2">
    <source>
        <dbReference type="ARBA" id="ARBA00006432"/>
    </source>
</evidence>
<dbReference type="Pfam" id="PF13193">
    <property type="entry name" value="AMP-binding_C"/>
    <property type="match status" value="1"/>
</dbReference>
<dbReference type="Proteomes" id="UP001154078">
    <property type="component" value="Chromosome 1"/>
</dbReference>
<dbReference type="InterPro" id="IPR000873">
    <property type="entry name" value="AMP-dep_synth/lig_dom"/>
</dbReference>
<dbReference type="InterPro" id="IPR042099">
    <property type="entry name" value="ANL_N_sf"/>
</dbReference>
<comment type="similarity">
    <text evidence="2">Belongs to the ATP-dependent AMP-binding enzyme family.</text>
</comment>
<feature type="domain" description="AMP-dependent synthetase/ligase" evidence="5">
    <location>
        <begin position="35"/>
        <end position="280"/>
    </location>
</feature>
<dbReference type="Gene3D" id="3.40.50.12780">
    <property type="entry name" value="N-terminal domain of ligase-like"/>
    <property type="match status" value="2"/>
</dbReference>
<accession>A0A9P0FAH8</accession>
<dbReference type="InterPro" id="IPR025110">
    <property type="entry name" value="AMP-bd_C"/>
</dbReference>
<keyword evidence="8" id="KW-1185">Reference proteome</keyword>
<dbReference type="AlphaFoldDB" id="A0A9P0FAH8"/>
<evidence type="ECO:0000256" key="3">
    <source>
        <dbReference type="ARBA" id="ARBA00022598"/>
    </source>
</evidence>
<sequence length="572" mass="64891">MNQNIITTGDVILPNDFIGIGYYYFNKIKQYASQNKIAQIVEKTGENDSYESLLKRCIRTSMFLQKIGIKKDDVIALIGPKHVHSVVSFISSHFIGAIPTCVAYDYPENDIKSILKSMEPKIIFTDSKCLTFLKKYLLDIKLGVKFIVFDDCEEGFSFSEIIKLQPGEEKFEPVKIDNIKNTAIIYYSSGATGLPKAICLSHYAMLASVVCFDPSDPDIEALAHLKKQYSNGCRFLDYQPLYWISSEISKWIHEGNTRILVEKFEALKFWEIVNKYKVCVNGCMGDNMKKSAQLPLDHSETVPVPPKYITFVKNPGKANSVFTVSVAANDDHDDPDFEPEPSSSKDPIPVSQELLDKMVAVSNLSHRGSEQLATFLKQDNNLAFGVKVTSYRKRQEYFQKHYTIVDLDTNEILGPNKSGEILMKGERCFNGYYKMDSMNCFEEDGYFRTGDIGYYDEDKCFYIVDRLKGIFTYKNFPRISSSIIEEIVIKHPAVKSAAVFGYPHPIDQNHVTAVVVLEENAQATSEEIRNFVDSKVEDYKRLRGGIKIVKELPLTPTGKIKSRDLKALVDQN</sequence>
<reference evidence="7" key="1">
    <citation type="submission" date="2021-12" db="EMBL/GenBank/DDBJ databases">
        <authorList>
            <person name="King R."/>
        </authorList>
    </citation>
    <scope>NUCLEOTIDE SEQUENCE</scope>
</reference>
<evidence type="ECO:0000256" key="4">
    <source>
        <dbReference type="ARBA" id="ARBA00023140"/>
    </source>
</evidence>
<gene>
    <name evidence="7" type="ORF">MELIAE_LOCUS1524</name>
</gene>
<dbReference type="Gene3D" id="3.30.300.30">
    <property type="match status" value="1"/>
</dbReference>
<evidence type="ECO:0000256" key="1">
    <source>
        <dbReference type="ARBA" id="ARBA00004275"/>
    </source>
</evidence>
<dbReference type="SUPFAM" id="SSF56801">
    <property type="entry name" value="Acetyl-CoA synthetase-like"/>
    <property type="match status" value="1"/>
</dbReference>
<dbReference type="Pfam" id="PF00501">
    <property type="entry name" value="AMP-binding"/>
    <property type="match status" value="1"/>
</dbReference>
<comment type="subcellular location">
    <subcellularLocation>
        <location evidence="1">Peroxisome</location>
    </subcellularLocation>
</comment>
<keyword evidence="4" id="KW-0576">Peroxisome</keyword>
<dbReference type="GO" id="GO:0005777">
    <property type="term" value="C:peroxisome"/>
    <property type="evidence" value="ECO:0007669"/>
    <property type="project" value="UniProtKB-SubCell"/>
</dbReference>
<evidence type="ECO:0000259" key="6">
    <source>
        <dbReference type="Pfam" id="PF13193"/>
    </source>
</evidence>
<dbReference type="GO" id="GO:0016405">
    <property type="term" value="F:CoA-ligase activity"/>
    <property type="evidence" value="ECO:0007669"/>
    <property type="project" value="TreeGrafter"/>
</dbReference>
<dbReference type="EMBL" id="OV121132">
    <property type="protein sequence ID" value="CAH0547554.1"/>
    <property type="molecule type" value="Genomic_DNA"/>
</dbReference>
<dbReference type="PANTHER" id="PTHR24096:SF149">
    <property type="entry name" value="AMP-BINDING DOMAIN-CONTAINING PROTEIN-RELATED"/>
    <property type="match status" value="1"/>
</dbReference>
<organism evidence="7 8">
    <name type="scientific">Brassicogethes aeneus</name>
    <name type="common">Rape pollen beetle</name>
    <name type="synonym">Meligethes aeneus</name>
    <dbReference type="NCBI Taxonomy" id="1431903"/>
    <lineage>
        <taxon>Eukaryota</taxon>
        <taxon>Metazoa</taxon>
        <taxon>Ecdysozoa</taxon>
        <taxon>Arthropoda</taxon>
        <taxon>Hexapoda</taxon>
        <taxon>Insecta</taxon>
        <taxon>Pterygota</taxon>
        <taxon>Neoptera</taxon>
        <taxon>Endopterygota</taxon>
        <taxon>Coleoptera</taxon>
        <taxon>Polyphaga</taxon>
        <taxon>Cucujiformia</taxon>
        <taxon>Nitidulidae</taxon>
        <taxon>Meligethinae</taxon>
        <taxon>Brassicogethes</taxon>
    </lineage>
</organism>
<keyword evidence="3" id="KW-0436">Ligase</keyword>
<dbReference type="PANTHER" id="PTHR24096">
    <property type="entry name" value="LONG-CHAIN-FATTY-ACID--COA LIGASE"/>
    <property type="match status" value="1"/>
</dbReference>